<name>A0ABT7BBP6_9CYAN</name>
<organism evidence="1 2">
    <name type="scientific">Roseofilum capinflatum BLCC-M114</name>
    <dbReference type="NCBI Taxonomy" id="3022440"/>
    <lineage>
        <taxon>Bacteria</taxon>
        <taxon>Bacillati</taxon>
        <taxon>Cyanobacteriota</taxon>
        <taxon>Cyanophyceae</taxon>
        <taxon>Desertifilales</taxon>
        <taxon>Desertifilaceae</taxon>
        <taxon>Roseofilum</taxon>
        <taxon>Roseofilum capinflatum</taxon>
    </lineage>
</organism>
<evidence type="ECO:0000313" key="2">
    <source>
        <dbReference type="Proteomes" id="UP001235849"/>
    </source>
</evidence>
<dbReference type="Proteomes" id="UP001235849">
    <property type="component" value="Unassembled WGS sequence"/>
</dbReference>
<reference evidence="1 2" key="1">
    <citation type="submission" date="2023-01" db="EMBL/GenBank/DDBJ databases">
        <title>Novel diversity within Roseofilum (Cyanobacteria; Desertifilaceae) from marine benthic mats with descriptions of four novel species.</title>
        <authorList>
            <person name="Wang Y."/>
            <person name="Berthold D.E."/>
            <person name="Hu J."/>
            <person name="Lefler F.W."/>
            <person name="Laughinghouse H.D. IV."/>
        </authorList>
    </citation>
    <scope>NUCLEOTIDE SEQUENCE [LARGE SCALE GENOMIC DNA]</scope>
    <source>
        <strain evidence="1 2">BLCC-M114</strain>
    </source>
</reference>
<protein>
    <submittedName>
        <fullName evidence="1">Uncharacterized protein</fullName>
    </submittedName>
</protein>
<keyword evidence="2" id="KW-1185">Reference proteome</keyword>
<dbReference type="RefSeq" id="WP_283768885.1">
    <property type="nucleotide sequence ID" value="NZ_JAQOSO010000109.1"/>
</dbReference>
<comment type="caution">
    <text evidence="1">The sequence shown here is derived from an EMBL/GenBank/DDBJ whole genome shotgun (WGS) entry which is preliminary data.</text>
</comment>
<dbReference type="EMBL" id="JAQOSO010000109">
    <property type="protein sequence ID" value="MDJ1176609.1"/>
    <property type="molecule type" value="Genomic_DNA"/>
</dbReference>
<evidence type="ECO:0000313" key="1">
    <source>
        <dbReference type="EMBL" id="MDJ1176609.1"/>
    </source>
</evidence>
<proteinExistence type="predicted"/>
<gene>
    <name evidence="1" type="ORF">PMG25_21205</name>
</gene>
<sequence length="45" mass="5021">MPKVYTFTDYKVFSIKKQTGSTGGDRLNPRISLAEVQTLQKSASK</sequence>
<accession>A0ABT7BBP6</accession>